<gene>
    <name evidence="2" type="ORF">SO694_000114132</name>
</gene>
<accession>A0ABR1GFG1</accession>
<comment type="caution">
    <text evidence="2">The sequence shown here is derived from an EMBL/GenBank/DDBJ whole genome shotgun (WGS) entry which is preliminary data.</text>
</comment>
<name>A0ABR1GFG1_AURAN</name>
<dbReference type="Proteomes" id="UP001363151">
    <property type="component" value="Unassembled WGS sequence"/>
</dbReference>
<sequence>MGKKKRPKTGDAALPVFFAKKRKISEETNLTALVALTKYCAKFKIGTPGFRQRSASPFNVVVVLDGSEFGAARHADRDAAMEKACLLTLNLLDPEGKSIIANIPWPSEPELKAMQVKIANAKQDTSMPGLFAPPVPGAVAGLAPGAPLLQAFPAAYGGYNPYAAAPGRHDGAAAGARDLRRAPRLPARGAARVPRAGGRAAAAGRRAGPGDARRRGRLRPRLANPLVTISLVHARAADERQPMAGAQSRAVAADE</sequence>
<evidence type="ECO:0000256" key="1">
    <source>
        <dbReference type="SAM" id="MobiDB-lite"/>
    </source>
</evidence>
<reference evidence="2 3" key="1">
    <citation type="submission" date="2024-03" db="EMBL/GenBank/DDBJ databases">
        <title>Aureococcus anophagefferens CCMP1851 and Kratosvirus quantuckense: Draft genome of a second virus-susceptible host strain in the model system.</title>
        <authorList>
            <person name="Chase E."/>
            <person name="Truchon A.R."/>
            <person name="Schepens W."/>
            <person name="Wilhelm S.W."/>
        </authorList>
    </citation>
    <scope>NUCLEOTIDE SEQUENCE [LARGE SCALE GENOMIC DNA]</scope>
    <source>
        <strain evidence="2 3">CCMP1851</strain>
    </source>
</reference>
<evidence type="ECO:0000313" key="3">
    <source>
        <dbReference type="Proteomes" id="UP001363151"/>
    </source>
</evidence>
<proteinExistence type="predicted"/>
<feature type="region of interest" description="Disordered" evidence="1">
    <location>
        <begin position="187"/>
        <end position="220"/>
    </location>
</feature>
<feature type="region of interest" description="Disordered" evidence="1">
    <location>
        <begin position="235"/>
        <end position="255"/>
    </location>
</feature>
<evidence type="ECO:0000313" key="2">
    <source>
        <dbReference type="EMBL" id="KAK7254543.1"/>
    </source>
</evidence>
<organism evidence="2 3">
    <name type="scientific">Aureococcus anophagefferens</name>
    <name type="common">Harmful bloom alga</name>
    <dbReference type="NCBI Taxonomy" id="44056"/>
    <lineage>
        <taxon>Eukaryota</taxon>
        <taxon>Sar</taxon>
        <taxon>Stramenopiles</taxon>
        <taxon>Ochrophyta</taxon>
        <taxon>Pelagophyceae</taxon>
        <taxon>Pelagomonadales</taxon>
        <taxon>Pelagomonadaceae</taxon>
        <taxon>Aureococcus</taxon>
    </lineage>
</organism>
<protein>
    <recommendedName>
        <fullName evidence="4">DRBM domain-containing protein</fullName>
    </recommendedName>
</protein>
<dbReference type="EMBL" id="JBBJCI010000024">
    <property type="protein sequence ID" value="KAK7254543.1"/>
    <property type="molecule type" value="Genomic_DNA"/>
</dbReference>
<keyword evidence="3" id="KW-1185">Reference proteome</keyword>
<evidence type="ECO:0008006" key="4">
    <source>
        <dbReference type="Google" id="ProtNLM"/>
    </source>
</evidence>
<feature type="compositionally biased region" description="Low complexity" evidence="1">
    <location>
        <begin position="187"/>
        <end position="210"/>
    </location>
</feature>